<dbReference type="InterPro" id="IPR001461">
    <property type="entry name" value="Aspartic_peptidase_A1"/>
</dbReference>
<dbReference type="PANTHER" id="PTHR47966:SF65">
    <property type="entry name" value="ASPARTIC-TYPE ENDOPEPTIDASE"/>
    <property type="match status" value="1"/>
</dbReference>
<dbReference type="GO" id="GO:0006508">
    <property type="term" value="P:proteolysis"/>
    <property type="evidence" value="ECO:0007669"/>
    <property type="project" value="InterPro"/>
</dbReference>
<organism evidence="6 7">
    <name type="scientific">Metarhizium anisopliae BRIP 53293</name>
    <dbReference type="NCBI Taxonomy" id="1291518"/>
    <lineage>
        <taxon>Eukaryota</taxon>
        <taxon>Fungi</taxon>
        <taxon>Dikarya</taxon>
        <taxon>Ascomycota</taxon>
        <taxon>Pezizomycotina</taxon>
        <taxon>Sordariomycetes</taxon>
        <taxon>Hypocreomycetidae</taxon>
        <taxon>Hypocreales</taxon>
        <taxon>Clavicipitaceae</taxon>
        <taxon>Metarhizium</taxon>
    </lineage>
</organism>
<protein>
    <recommendedName>
        <fullName evidence="5">Peptidase A1 domain-containing protein</fullName>
    </recommendedName>
</protein>
<sequence>MHFHRASLPLLGALSLSARAAPQSEDLAAQRPGIIQLSLKAPRARDRRQVDIDLTYTFNFKYDIEFSLGTPGQKIVGSFDTGSVHIWVREKAEASVNTSVARARSYFDKNSSSTLVRTGGSAASGYNTAGNSSYQIDLYRDNMSLGGIDIKNASFGIINNAPRALDNFNSIFGFGMTDESGSKEKEHFVPTMTLLADQGLIDRRVFSLEIGDSGVLVGGVNRKKFWGRLGKQKMTVHPFHGKSLSRSDEGIPALLDTDTLLNIFPPSVFQPILKSFPGDKPLNKYSLYIVDCSLRDVNASIDLAFGKTTIKMPYSNFILSIEKPDECVLGMKESQKHTVLGQVFMRGVYIVMDQDNSEVYLANAVNCGSELVAIDKDVSAISSLTGNVPHFPQEDAKLRATNLTIRRGGNCPNSLEVLQQLVTDKDNTQLHLVSCLPRRDAPSTRRIISSFGPDTRVDFRHCIYREGYTEPASSYIIRSQQSNSRTIVNYNHLPEMTCHEFAQVVDGFDGHEPTLWHFEGRIPETTLACMRLLRQKLPEANISVEVEKPGREGLSQLAQEADVVFYSRVWAESRGHRSAKACLTKERRHQGSLGLCTWGADGATIMSQATGACLHCPVESESGQISVIDPVGAGDTFIAGMLLSLIRNDWPLSDIGKAASFAVRLATLKVQREGFGGLGRDIASR</sequence>
<comment type="similarity">
    <text evidence="1">Belongs to the peptidase A1 family.</text>
</comment>
<dbReference type="OrthoDB" id="204058at2759"/>
<dbReference type="SUPFAM" id="SSF53613">
    <property type="entry name" value="Ribokinase-like"/>
    <property type="match status" value="1"/>
</dbReference>
<keyword evidence="7" id="KW-1185">Reference proteome</keyword>
<evidence type="ECO:0000259" key="5">
    <source>
        <dbReference type="PROSITE" id="PS51767"/>
    </source>
</evidence>
<proteinExistence type="inferred from homology"/>
<dbReference type="InterPro" id="IPR021109">
    <property type="entry name" value="Peptidase_aspartic_dom_sf"/>
</dbReference>
<evidence type="ECO:0000313" key="6">
    <source>
        <dbReference type="EMBL" id="KJK77841.1"/>
    </source>
</evidence>
<name>A0A0D9NVE5_METAN</name>
<keyword evidence="2" id="KW-0808">Transferase</keyword>
<dbReference type="Proteomes" id="UP000054544">
    <property type="component" value="Unassembled WGS sequence"/>
</dbReference>
<evidence type="ECO:0000313" key="7">
    <source>
        <dbReference type="Proteomes" id="UP000054544"/>
    </source>
</evidence>
<dbReference type="AlphaFoldDB" id="A0A0D9NVE5"/>
<keyword evidence="3" id="KW-0418">Kinase</keyword>
<feature type="signal peptide" evidence="4">
    <location>
        <begin position="1"/>
        <end position="20"/>
    </location>
</feature>
<reference evidence="7" key="1">
    <citation type="journal article" date="2014" name="BMC Genomics">
        <title>The genome sequence of the biocontrol fungus Metarhizium anisopliae and comparative genomics of Metarhizium species.</title>
        <authorList>
            <person name="Pattemore J.A."/>
            <person name="Hane J.K."/>
            <person name="Williams A.H."/>
            <person name="Wilson B.A."/>
            <person name="Stodart B.J."/>
            <person name="Ash G.J."/>
        </authorList>
    </citation>
    <scope>NUCLEOTIDE SEQUENCE [LARGE SCALE GENOMIC DNA]</scope>
    <source>
        <strain evidence="7">BRIP 53293</strain>
    </source>
</reference>
<accession>A0A0D9NVE5</accession>
<evidence type="ECO:0000256" key="3">
    <source>
        <dbReference type="ARBA" id="ARBA00022777"/>
    </source>
</evidence>
<keyword evidence="4" id="KW-0732">Signal</keyword>
<dbReference type="PRINTS" id="PR00792">
    <property type="entry name" value="PEPSIN"/>
</dbReference>
<dbReference type="PANTHER" id="PTHR47966">
    <property type="entry name" value="BETA-SITE APP-CLEAVING ENZYME, ISOFORM A-RELATED"/>
    <property type="match status" value="1"/>
</dbReference>
<dbReference type="EMBL" id="KE384737">
    <property type="protein sequence ID" value="KJK77841.1"/>
    <property type="molecule type" value="Genomic_DNA"/>
</dbReference>
<dbReference type="PROSITE" id="PS51767">
    <property type="entry name" value="PEPTIDASE_A1"/>
    <property type="match status" value="1"/>
</dbReference>
<dbReference type="Gene3D" id="2.40.70.10">
    <property type="entry name" value="Acid Proteases"/>
    <property type="match status" value="2"/>
</dbReference>
<dbReference type="SUPFAM" id="SSF50630">
    <property type="entry name" value="Acid proteases"/>
    <property type="match status" value="1"/>
</dbReference>
<dbReference type="InterPro" id="IPR011611">
    <property type="entry name" value="PfkB_dom"/>
</dbReference>
<dbReference type="PROSITE" id="PS00584">
    <property type="entry name" value="PFKB_KINASES_2"/>
    <property type="match status" value="1"/>
</dbReference>
<dbReference type="InterPro" id="IPR002173">
    <property type="entry name" value="Carboh/pur_kinase_PfkB_CS"/>
</dbReference>
<dbReference type="InterPro" id="IPR033121">
    <property type="entry name" value="PEPTIDASE_A1"/>
</dbReference>
<feature type="domain" description="Peptidase A1" evidence="5">
    <location>
        <begin position="62"/>
        <end position="362"/>
    </location>
</feature>
<evidence type="ECO:0000256" key="1">
    <source>
        <dbReference type="ARBA" id="ARBA00007447"/>
    </source>
</evidence>
<dbReference type="InterPro" id="IPR029056">
    <property type="entry name" value="Ribokinase-like"/>
</dbReference>
<gene>
    <name evidence="6" type="ORF">H634G_06808</name>
</gene>
<dbReference type="STRING" id="1291518.A0A0D9NVE5"/>
<dbReference type="Pfam" id="PF00294">
    <property type="entry name" value="PfkB"/>
    <property type="match status" value="1"/>
</dbReference>
<dbReference type="Pfam" id="PF00026">
    <property type="entry name" value="Asp"/>
    <property type="match status" value="1"/>
</dbReference>
<dbReference type="Gene3D" id="3.40.1190.20">
    <property type="match status" value="1"/>
</dbReference>
<feature type="chain" id="PRO_5002342086" description="Peptidase A1 domain-containing protein" evidence="4">
    <location>
        <begin position="21"/>
        <end position="685"/>
    </location>
</feature>
<evidence type="ECO:0000256" key="2">
    <source>
        <dbReference type="ARBA" id="ARBA00022679"/>
    </source>
</evidence>
<dbReference type="GO" id="GO:0016301">
    <property type="term" value="F:kinase activity"/>
    <property type="evidence" value="ECO:0007669"/>
    <property type="project" value="UniProtKB-KW"/>
</dbReference>
<dbReference type="GO" id="GO:0004190">
    <property type="term" value="F:aspartic-type endopeptidase activity"/>
    <property type="evidence" value="ECO:0007669"/>
    <property type="project" value="InterPro"/>
</dbReference>
<evidence type="ECO:0000256" key="4">
    <source>
        <dbReference type="SAM" id="SignalP"/>
    </source>
</evidence>